<protein>
    <submittedName>
        <fullName evidence="1">Uncharacterized protein</fullName>
    </submittedName>
</protein>
<dbReference type="EMBL" id="JAAOCA010000012">
    <property type="protein sequence ID" value="MBD1599231.1"/>
    <property type="molecule type" value="Genomic_DNA"/>
</dbReference>
<keyword evidence="2" id="KW-1185">Reference proteome</keyword>
<dbReference type="RefSeq" id="WP_190420350.1">
    <property type="nucleotide sequence ID" value="NZ_JAAOCA010000012.1"/>
</dbReference>
<name>A0ABR7Z159_9PSED</name>
<evidence type="ECO:0000313" key="1">
    <source>
        <dbReference type="EMBL" id="MBD1599231.1"/>
    </source>
</evidence>
<evidence type="ECO:0000313" key="2">
    <source>
        <dbReference type="Proteomes" id="UP000805841"/>
    </source>
</evidence>
<organism evidence="1 2">
    <name type="scientific">Pseudomonas typographi</name>
    <dbReference type="NCBI Taxonomy" id="2715964"/>
    <lineage>
        <taxon>Bacteria</taxon>
        <taxon>Pseudomonadati</taxon>
        <taxon>Pseudomonadota</taxon>
        <taxon>Gammaproteobacteria</taxon>
        <taxon>Pseudomonadales</taxon>
        <taxon>Pseudomonadaceae</taxon>
        <taxon>Pseudomonas</taxon>
    </lineage>
</organism>
<proteinExistence type="predicted"/>
<accession>A0ABR7Z159</accession>
<reference evidence="1 2" key="1">
    <citation type="journal article" date="2020" name="Insects">
        <title>Bacteria Belonging to Pseudomonas typographi sp. nov. from the Bark Beetle Ips typographus Have Genomic Potential to Aid in the Host Ecology.</title>
        <authorList>
            <person name="Peral-Aranega E."/>
            <person name="Saati-Santamaria Z."/>
            <person name="Kolarik M."/>
            <person name="Rivas R."/>
            <person name="Garcia-Fraile P."/>
        </authorList>
    </citation>
    <scope>NUCLEOTIDE SEQUENCE [LARGE SCALE GENOMIC DNA]</scope>
    <source>
        <strain evidence="1 2">CA3A</strain>
    </source>
</reference>
<dbReference type="Proteomes" id="UP000805841">
    <property type="component" value="Unassembled WGS sequence"/>
</dbReference>
<gene>
    <name evidence="1" type="ORF">HAQ05_11025</name>
</gene>
<sequence>MFKQRFGGFETLSHSADISGGRLLVWAVEAGTDYRLYGFCTRNGALEPMSTCLPTAAQWAQLTPPSVAARTGLKGSLHGRFKGRAELHVMFREDRLTSTQALPELRRGEWLRAVFNAGLLAPACAQAPVLRRFNNLYRLEGASSSERLLELGVALERRADVEYCSLDPALMTWHAEHFAELLYAVRPGLCLAVPWRYPAAFAPRGAAAVQSKLIWDCMLGCTEAQATVFYSPGSAMPGWGHNGAIGVPGVRGAGALQQKVAYVNALVTSWAQAYPGSYLPPNALRAWLGDECQAQALASLEALLAG</sequence>
<comment type="caution">
    <text evidence="1">The sequence shown here is derived from an EMBL/GenBank/DDBJ whole genome shotgun (WGS) entry which is preliminary data.</text>
</comment>